<dbReference type="PANTHER" id="PTHR31948">
    <property type="entry name" value="ZINC-FINGER HOMEODOMAIN PROTEIN 2"/>
    <property type="match status" value="1"/>
</dbReference>
<keyword evidence="3" id="KW-0862">Zinc</keyword>
<name>A0A830CVL5_9LAMI</name>
<feature type="region of interest" description="Disordered" evidence="4">
    <location>
        <begin position="55"/>
        <end position="101"/>
    </location>
</feature>
<dbReference type="Gene3D" id="1.10.10.60">
    <property type="entry name" value="Homeodomain-like"/>
    <property type="match status" value="1"/>
</dbReference>
<evidence type="ECO:0000259" key="5">
    <source>
        <dbReference type="PROSITE" id="PS51523"/>
    </source>
</evidence>
<dbReference type="NCBIfam" id="TIGR01566">
    <property type="entry name" value="ZF_HD_prot_N"/>
    <property type="match status" value="1"/>
</dbReference>
<sequence length="179" mass="19632">MHMECMHNHAVQACGYVLDGCGLFEPSGPTKTVCAAMVCAACGCHRNFHRRVVMNLPPPGDDTRAGNESPHISSSTGHAPSPASPTTDRISPVSATRSGAGVPVVQEAGLAERRRRITTEQVNMIREVMVSNGWKMFRHYSRQEVEHICSEIGIPTMTLKIWISKLRRELRINNEAAGN</sequence>
<dbReference type="InterPro" id="IPR009057">
    <property type="entry name" value="Homeodomain-like_sf"/>
</dbReference>
<dbReference type="SUPFAM" id="SSF46689">
    <property type="entry name" value="Homeodomain-like"/>
    <property type="match status" value="1"/>
</dbReference>
<dbReference type="InterPro" id="IPR006456">
    <property type="entry name" value="ZF_HD_homeobox_Cys/His_dimer"/>
</dbReference>
<dbReference type="GO" id="GO:0050793">
    <property type="term" value="P:regulation of developmental process"/>
    <property type="evidence" value="ECO:0007669"/>
    <property type="project" value="TreeGrafter"/>
</dbReference>
<keyword evidence="7" id="KW-1185">Reference proteome</keyword>
<proteinExistence type="predicted"/>
<keyword evidence="6" id="KW-0238">DNA-binding</keyword>
<evidence type="ECO:0000256" key="1">
    <source>
        <dbReference type="ARBA" id="ARBA00022723"/>
    </source>
</evidence>
<dbReference type="Proteomes" id="UP000653305">
    <property type="component" value="Unassembled WGS sequence"/>
</dbReference>
<keyword evidence="6" id="KW-0371">Homeobox</keyword>
<dbReference type="PROSITE" id="PS51523">
    <property type="entry name" value="ZF_HD_DIMER"/>
    <property type="match status" value="1"/>
</dbReference>
<reference evidence="6" key="1">
    <citation type="submission" date="2020-07" db="EMBL/GenBank/DDBJ databases">
        <title>Ethylene signaling mediates host invasion by parasitic plants.</title>
        <authorList>
            <person name="Yoshida S."/>
        </authorList>
    </citation>
    <scope>NUCLEOTIDE SEQUENCE</scope>
    <source>
        <strain evidence="6">Okayama</strain>
    </source>
</reference>
<protein>
    <submittedName>
        <fullName evidence="6">Zinc-finger homeodomain protein 12</fullName>
    </submittedName>
</protein>
<dbReference type="AlphaFoldDB" id="A0A830CVL5"/>
<evidence type="ECO:0000313" key="7">
    <source>
        <dbReference type="Proteomes" id="UP000653305"/>
    </source>
</evidence>
<accession>A0A830CVL5</accession>
<gene>
    <name evidence="6" type="ORF">PHJA_002604700</name>
</gene>
<dbReference type="GO" id="GO:0005634">
    <property type="term" value="C:nucleus"/>
    <property type="evidence" value="ECO:0007669"/>
    <property type="project" value="TreeGrafter"/>
</dbReference>
<dbReference type="OrthoDB" id="926349at2759"/>
<feature type="compositionally biased region" description="Polar residues" evidence="4">
    <location>
        <begin position="70"/>
        <end position="97"/>
    </location>
</feature>
<dbReference type="EMBL" id="BMAC01000958">
    <property type="protein sequence ID" value="GFQ04608.1"/>
    <property type="molecule type" value="Genomic_DNA"/>
</dbReference>
<keyword evidence="1" id="KW-0479">Metal-binding</keyword>
<dbReference type="Pfam" id="PF04770">
    <property type="entry name" value="ZF-HD_dimer"/>
    <property type="match status" value="1"/>
</dbReference>
<evidence type="ECO:0000256" key="4">
    <source>
        <dbReference type="SAM" id="MobiDB-lite"/>
    </source>
</evidence>
<evidence type="ECO:0000256" key="3">
    <source>
        <dbReference type="ARBA" id="ARBA00022833"/>
    </source>
</evidence>
<dbReference type="PANTHER" id="PTHR31948:SF72">
    <property type="entry name" value="ZINC-FINGER HOMEODOMAIN PROTEIN 10"/>
    <property type="match status" value="1"/>
</dbReference>
<organism evidence="6 7">
    <name type="scientific">Phtheirospermum japonicum</name>
    <dbReference type="NCBI Taxonomy" id="374723"/>
    <lineage>
        <taxon>Eukaryota</taxon>
        <taxon>Viridiplantae</taxon>
        <taxon>Streptophyta</taxon>
        <taxon>Embryophyta</taxon>
        <taxon>Tracheophyta</taxon>
        <taxon>Spermatophyta</taxon>
        <taxon>Magnoliopsida</taxon>
        <taxon>eudicotyledons</taxon>
        <taxon>Gunneridae</taxon>
        <taxon>Pentapetalae</taxon>
        <taxon>asterids</taxon>
        <taxon>lamiids</taxon>
        <taxon>Lamiales</taxon>
        <taxon>Orobanchaceae</taxon>
        <taxon>Orobanchaceae incertae sedis</taxon>
        <taxon>Phtheirospermum</taxon>
    </lineage>
</organism>
<dbReference type="GO" id="GO:0008270">
    <property type="term" value="F:zinc ion binding"/>
    <property type="evidence" value="ECO:0007669"/>
    <property type="project" value="UniProtKB-KW"/>
</dbReference>
<evidence type="ECO:0000256" key="2">
    <source>
        <dbReference type="ARBA" id="ARBA00022771"/>
    </source>
</evidence>
<comment type="caution">
    <text evidence="6">The sequence shown here is derived from an EMBL/GenBank/DDBJ whole genome shotgun (WGS) entry which is preliminary data.</text>
</comment>
<feature type="domain" description="ZF-HD dimerization-type" evidence="5">
    <location>
        <begin position="2"/>
        <end position="52"/>
    </location>
</feature>
<evidence type="ECO:0000313" key="6">
    <source>
        <dbReference type="EMBL" id="GFQ04608.1"/>
    </source>
</evidence>
<keyword evidence="2 6" id="KW-0863">Zinc-finger</keyword>
<dbReference type="GO" id="GO:0003700">
    <property type="term" value="F:DNA-binding transcription factor activity"/>
    <property type="evidence" value="ECO:0007669"/>
    <property type="project" value="TreeGrafter"/>
</dbReference>
<dbReference type="GO" id="GO:0000976">
    <property type="term" value="F:transcription cis-regulatory region binding"/>
    <property type="evidence" value="ECO:0007669"/>
    <property type="project" value="TreeGrafter"/>
</dbReference>